<dbReference type="InterPro" id="IPR027417">
    <property type="entry name" value="P-loop_NTPase"/>
</dbReference>
<dbReference type="STRING" id="2518989.IMCC3088_1831"/>
<keyword evidence="5 9" id="KW-0227">DNA damage</keyword>
<evidence type="ECO:0000256" key="5">
    <source>
        <dbReference type="ARBA" id="ARBA00022763"/>
    </source>
</evidence>
<keyword evidence="4" id="KW-0547">Nucleotide-binding</keyword>
<evidence type="ECO:0000256" key="8">
    <source>
        <dbReference type="ARBA" id="ARBA00033408"/>
    </source>
</evidence>
<evidence type="ECO:0000256" key="7">
    <source>
        <dbReference type="ARBA" id="ARBA00023204"/>
    </source>
</evidence>
<comment type="caution">
    <text evidence="10">The sequence shown here is derived from an EMBL/GenBank/DDBJ whole genome shotgun (WGS) entry which is preliminary data.</text>
</comment>
<dbReference type="EMBL" id="AEIG01000055">
    <property type="protein sequence ID" value="EGG29375.1"/>
    <property type="molecule type" value="Genomic_DNA"/>
</dbReference>
<evidence type="ECO:0000256" key="3">
    <source>
        <dbReference type="ARBA" id="ARBA00021315"/>
    </source>
</evidence>
<gene>
    <name evidence="10" type="ORF">IMCC3088_1831</name>
</gene>
<proteinExistence type="inferred from homology"/>
<organism evidence="10 11">
    <name type="scientific">Aequoribacter fuscus</name>
    <dbReference type="NCBI Taxonomy" id="2518989"/>
    <lineage>
        <taxon>Bacteria</taxon>
        <taxon>Pseudomonadati</taxon>
        <taxon>Pseudomonadota</taxon>
        <taxon>Gammaproteobacteria</taxon>
        <taxon>Cellvibrionales</taxon>
        <taxon>Halieaceae</taxon>
        <taxon>Aequoribacter</taxon>
    </lineage>
</organism>
<dbReference type="InterPro" id="IPR004604">
    <property type="entry name" value="DNA_recomb/repair_RecN"/>
</dbReference>
<evidence type="ECO:0000256" key="6">
    <source>
        <dbReference type="ARBA" id="ARBA00022840"/>
    </source>
</evidence>
<dbReference type="RefSeq" id="WP_009576064.1">
    <property type="nucleotide sequence ID" value="NZ_AEIG01000055.1"/>
</dbReference>
<evidence type="ECO:0000256" key="9">
    <source>
        <dbReference type="PIRNR" id="PIRNR003128"/>
    </source>
</evidence>
<dbReference type="GO" id="GO:0005524">
    <property type="term" value="F:ATP binding"/>
    <property type="evidence" value="ECO:0007669"/>
    <property type="project" value="UniProtKB-KW"/>
</dbReference>
<dbReference type="SUPFAM" id="SSF52540">
    <property type="entry name" value="P-loop containing nucleoside triphosphate hydrolases"/>
    <property type="match status" value="2"/>
</dbReference>
<dbReference type="Gene3D" id="3.40.50.300">
    <property type="entry name" value="P-loop containing nucleotide triphosphate hydrolases"/>
    <property type="match status" value="2"/>
</dbReference>
<dbReference type="GO" id="GO:0043590">
    <property type="term" value="C:bacterial nucleoid"/>
    <property type="evidence" value="ECO:0007669"/>
    <property type="project" value="TreeGrafter"/>
</dbReference>
<accession>F3L2Q7</accession>
<keyword evidence="7 9" id="KW-0234">DNA repair</keyword>
<dbReference type="PIRSF" id="PIRSF003128">
    <property type="entry name" value="RecN"/>
    <property type="match status" value="1"/>
</dbReference>
<sequence length="550" mass="60629">MLTHIHIKNFAVVEDIAIDFDAGMTVITGETGAGKSILIDALGLCLGDRADSSSVRYGADKAEISASFDLHGLAQAQAWLAKHHLDSDDDLVLRRIVTSEGRSKAYINGVPCTAQQCNELGEFLVDIHGQHAHQSLMNKKTHRHILDALIADTSYLHRVRELAHEFREVKKELDALTQGNSDNQEAKAFLEYQVEELQSVILSADELESLEQEQDLLSQGETLIKQLSEAAYHCEQQSDGLRQTIRLLESGLKSGLTSEAYELLNSALIQVDEARRDIERRSDKLELNPERLVEITERLDKVYELARKHRTQPDQLAQKLQTYELELEALLGADERITELKRQLTHIQAAYGGAAEALSGQRKAAAEHLQSEVHDQLQSLAMGQCRFGIALTPHISEIPSPYGAEEIEFKIATQREGELKALAKIASGGELSRISLAIQVVTAQQAVTPTLIFDEVDVGIGGATADIVGQRLHGLTSHSQVLCVTHLAQVAGQGDHHLLIAKHNDDSGVRTVIERLSNEQRVEEIARMVGGVNITDQTKAHAAQLLRQYS</sequence>
<dbReference type="GO" id="GO:0009432">
    <property type="term" value="P:SOS response"/>
    <property type="evidence" value="ECO:0007669"/>
    <property type="project" value="UniProtKB-ARBA"/>
</dbReference>
<dbReference type="GO" id="GO:0006310">
    <property type="term" value="P:DNA recombination"/>
    <property type="evidence" value="ECO:0007669"/>
    <property type="project" value="InterPro"/>
</dbReference>
<keyword evidence="11" id="KW-1185">Reference proteome</keyword>
<keyword evidence="6" id="KW-0067">ATP-binding</keyword>
<dbReference type="CDD" id="cd03241">
    <property type="entry name" value="ABC_RecN"/>
    <property type="match status" value="2"/>
</dbReference>
<comment type="similarity">
    <text evidence="2 9">Belongs to the RecN family.</text>
</comment>
<name>F3L2Q7_9GAMM</name>
<evidence type="ECO:0000256" key="2">
    <source>
        <dbReference type="ARBA" id="ARBA00009441"/>
    </source>
</evidence>
<reference evidence="10 11" key="1">
    <citation type="journal article" date="2011" name="J. Bacteriol.">
        <title>Genome sequence of strain IMCC3088, a proteorhodopsin-containing marine bacterium belonging to the OM60/NOR5 clade.</title>
        <authorList>
            <person name="Jang Y."/>
            <person name="Oh H.M."/>
            <person name="Kang I."/>
            <person name="Lee K."/>
            <person name="Yang S.J."/>
            <person name="Cho J.C."/>
        </authorList>
    </citation>
    <scope>NUCLEOTIDE SEQUENCE [LARGE SCALE GENOMIC DNA]</scope>
    <source>
        <strain evidence="10 11">IMCC3088</strain>
    </source>
</reference>
<dbReference type="OrthoDB" id="9806954at2"/>
<dbReference type="NCBIfam" id="TIGR00634">
    <property type="entry name" value="recN"/>
    <property type="match status" value="1"/>
</dbReference>
<dbReference type="InterPro" id="IPR003395">
    <property type="entry name" value="RecF/RecN/SMC_N"/>
</dbReference>
<protein>
    <recommendedName>
        <fullName evidence="3 9">DNA repair protein RecN</fullName>
    </recommendedName>
    <alternativeName>
        <fullName evidence="8 9">Recombination protein N</fullName>
    </alternativeName>
</protein>
<dbReference type="PANTHER" id="PTHR11059:SF0">
    <property type="entry name" value="DNA REPAIR PROTEIN RECN"/>
    <property type="match status" value="1"/>
</dbReference>
<dbReference type="GO" id="GO:0006281">
    <property type="term" value="P:DNA repair"/>
    <property type="evidence" value="ECO:0007669"/>
    <property type="project" value="UniProtKB-KW"/>
</dbReference>
<evidence type="ECO:0000313" key="10">
    <source>
        <dbReference type="EMBL" id="EGG29375.1"/>
    </source>
</evidence>
<dbReference type="PANTHER" id="PTHR11059">
    <property type="entry name" value="DNA REPAIR PROTEIN RECN"/>
    <property type="match status" value="1"/>
</dbReference>
<comment type="function">
    <text evidence="1 9">May be involved in recombinational repair of damaged DNA.</text>
</comment>
<evidence type="ECO:0000313" key="11">
    <source>
        <dbReference type="Proteomes" id="UP000005615"/>
    </source>
</evidence>
<dbReference type="NCBIfam" id="NF008121">
    <property type="entry name" value="PRK10869.1"/>
    <property type="match status" value="1"/>
</dbReference>
<evidence type="ECO:0000256" key="4">
    <source>
        <dbReference type="ARBA" id="ARBA00022741"/>
    </source>
</evidence>
<dbReference type="AlphaFoldDB" id="F3L2Q7"/>
<dbReference type="Pfam" id="PF02463">
    <property type="entry name" value="SMC_N"/>
    <property type="match status" value="1"/>
</dbReference>
<dbReference type="eggNOG" id="COG0497">
    <property type="taxonomic scope" value="Bacteria"/>
</dbReference>
<dbReference type="FunFam" id="3.40.50.300:FF:000319">
    <property type="entry name" value="DNA repair protein RecN"/>
    <property type="match status" value="1"/>
</dbReference>
<evidence type="ECO:0000256" key="1">
    <source>
        <dbReference type="ARBA" id="ARBA00003618"/>
    </source>
</evidence>
<dbReference type="FunFam" id="3.40.50.300:FF:000356">
    <property type="entry name" value="DNA repair protein RecN"/>
    <property type="match status" value="1"/>
</dbReference>
<dbReference type="Proteomes" id="UP000005615">
    <property type="component" value="Unassembled WGS sequence"/>
</dbReference>